<evidence type="ECO:0000256" key="1">
    <source>
        <dbReference type="SAM" id="Coils"/>
    </source>
</evidence>
<proteinExistence type="predicted"/>
<feature type="compositionally biased region" description="Polar residues" evidence="2">
    <location>
        <begin position="1"/>
        <end position="19"/>
    </location>
</feature>
<organism evidence="3 4">
    <name type="scientific">Saccharomycodes ludwigii</name>
    <dbReference type="NCBI Taxonomy" id="36035"/>
    <lineage>
        <taxon>Eukaryota</taxon>
        <taxon>Fungi</taxon>
        <taxon>Dikarya</taxon>
        <taxon>Ascomycota</taxon>
        <taxon>Saccharomycotina</taxon>
        <taxon>Saccharomycetes</taxon>
        <taxon>Saccharomycodales</taxon>
        <taxon>Saccharomycodaceae</taxon>
        <taxon>Saccharomycodes</taxon>
    </lineage>
</organism>
<dbReference type="EMBL" id="UFAJ01000271">
    <property type="protein sequence ID" value="SSD60102.1"/>
    <property type="molecule type" value="Genomic_DNA"/>
</dbReference>
<feature type="compositionally biased region" description="Low complexity" evidence="2">
    <location>
        <begin position="400"/>
        <end position="429"/>
    </location>
</feature>
<keyword evidence="1" id="KW-0175">Coiled coil</keyword>
<feature type="compositionally biased region" description="Basic and acidic residues" evidence="2">
    <location>
        <begin position="564"/>
        <end position="576"/>
    </location>
</feature>
<dbReference type="GO" id="GO:0005783">
    <property type="term" value="C:endoplasmic reticulum"/>
    <property type="evidence" value="ECO:0007669"/>
    <property type="project" value="TreeGrafter"/>
</dbReference>
<gene>
    <name evidence="3" type="ORF">SCODWIG_01863</name>
</gene>
<accession>A0A376B638</accession>
<dbReference type="Proteomes" id="UP000262825">
    <property type="component" value="Unassembled WGS sequence"/>
</dbReference>
<evidence type="ECO:0008006" key="5">
    <source>
        <dbReference type="Google" id="ProtNLM"/>
    </source>
</evidence>
<dbReference type="GO" id="GO:0030968">
    <property type="term" value="P:endoplasmic reticulum unfolded protein response"/>
    <property type="evidence" value="ECO:0007669"/>
    <property type="project" value="TreeGrafter"/>
</dbReference>
<sequence length="576" mass="65311">MNNITKQPSLINNNSNTKIISDDGADDEEEENSAIAKQEQSPDLLQNSMSKPKKMNIKVVDEKVEKTKTQSQVRKETTGETEKSHVTHESEDLEEKEQEEKFYDINFTNDKIASIKPTNALVTNKDIPKDVAIAIQALGELKKSKRSQLLNHIKSNAVTFYENSKMHYQKVEAELKQHKNSVVKKLEETGNNILKRRREEEEEEEGKKVEKKERNNDNNVTCVDATGIPINQPKKKSKCTTTKTYNSITMDTNTNIVSKAVPTTKNGKKKRGKISQALQRKKLKMSIESKKKLFTCLHLLKLANKNLSNKVNFLQDLVQKEQCRKKENNSMAIETKGNSEVFVDASDQILKMEVIGTVKKVYTLISKYTGNSLPEPARSKVRETLLKLPAKWSMSIYEPSNNNNNNSNSNSNNSNDNNNNSNSTNNNNNKGNVLNKISGNKKILVLAKESLDMVSNVIDVVDETLGKAEEWVKHKQLLKEMLREKLEKRIHDSTSTPNVSKITNDNNNILSLETSNSNNNNDTKDTRDKITLISANNNGDIQKENQRDKQQDKIIITNNINGDIQKENQQDTTKKE</sequence>
<dbReference type="InterPro" id="IPR013927">
    <property type="entry name" value="TF_Opi1_Ccg-8"/>
</dbReference>
<dbReference type="GO" id="GO:0005634">
    <property type="term" value="C:nucleus"/>
    <property type="evidence" value="ECO:0007669"/>
    <property type="project" value="TreeGrafter"/>
</dbReference>
<feature type="region of interest" description="Disordered" evidence="2">
    <location>
        <begin position="397"/>
        <end position="434"/>
    </location>
</feature>
<feature type="region of interest" description="Disordered" evidence="2">
    <location>
        <begin position="537"/>
        <end position="576"/>
    </location>
</feature>
<dbReference type="VEuPathDB" id="FungiDB:SCODWIG_01863"/>
<evidence type="ECO:0000313" key="4">
    <source>
        <dbReference type="Proteomes" id="UP000262825"/>
    </source>
</evidence>
<feature type="compositionally biased region" description="Polar residues" evidence="2">
    <location>
        <begin position="38"/>
        <end position="50"/>
    </location>
</feature>
<dbReference type="GO" id="GO:0003714">
    <property type="term" value="F:transcription corepressor activity"/>
    <property type="evidence" value="ECO:0007669"/>
    <property type="project" value="InterPro"/>
</dbReference>
<keyword evidence="4" id="KW-1185">Reference proteome</keyword>
<protein>
    <recommendedName>
        <fullName evidence="5">Transcriptional repressor OPI1</fullName>
    </recommendedName>
</protein>
<evidence type="ECO:0000256" key="2">
    <source>
        <dbReference type="SAM" id="MobiDB-lite"/>
    </source>
</evidence>
<dbReference type="GO" id="GO:0006357">
    <property type="term" value="P:regulation of transcription by RNA polymerase II"/>
    <property type="evidence" value="ECO:0007669"/>
    <property type="project" value="TreeGrafter"/>
</dbReference>
<reference evidence="4" key="1">
    <citation type="submission" date="2018-06" db="EMBL/GenBank/DDBJ databases">
        <authorList>
            <person name="Guldener U."/>
        </authorList>
    </citation>
    <scope>NUCLEOTIDE SEQUENCE [LARGE SCALE GENOMIC DNA]</scope>
    <source>
        <strain evidence="4">UTAD17</strain>
    </source>
</reference>
<name>A0A376B638_9ASCO</name>
<dbReference type="Pfam" id="PF08618">
    <property type="entry name" value="Opi1"/>
    <property type="match status" value="1"/>
</dbReference>
<dbReference type="GO" id="GO:0008654">
    <property type="term" value="P:phospholipid biosynthetic process"/>
    <property type="evidence" value="ECO:0007669"/>
    <property type="project" value="TreeGrafter"/>
</dbReference>
<feature type="compositionally biased region" description="Basic and acidic residues" evidence="2">
    <location>
        <begin position="59"/>
        <end position="90"/>
    </location>
</feature>
<dbReference type="AlphaFoldDB" id="A0A376B638"/>
<evidence type="ECO:0000313" key="3">
    <source>
        <dbReference type="EMBL" id="SSD60102.1"/>
    </source>
</evidence>
<dbReference type="PANTHER" id="PTHR38406:SF1">
    <property type="entry name" value="TRANSCRIPTIONAL REPRESSOR OPI1"/>
    <property type="match status" value="1"/>
</dbReference>
<feature type="coiled-coil region" evidence="1">
    <location>
        <begin position="161"/>
        <end position="203"/>
    </location>
</feature>
<dbReference type="PANTHER" id="PTHR38406">
    <property type="entry name" value="TRANSCRIPTIONAL REPRESSOR OPI1"/>
    <property type="match status" value="1"/>
</dbReference>
<feature type="compositionally biased region" description="Acidic residues" evidence="2">
    <location>
        <begin position="23"/>
        <end position="32"/>
    </location>
</feature>
<feature type="compositionally biased region" description="Basic and acidic residues" evidence="2">
    <location>
        <begin position="541"/>
        <end position="552"/>
    </location>
</feature>
<feature type="region of interest" description="Disordered" evidence="2">
    <location>
        <begin position="1"/>
        <end position="97"/>
    </location>
</feature>